<dbReference type="WBParaSite" id="JU765_v2.g12660.t1">
    <property type="protein sequence ID" value="JU765_v2.g12660.t1"/>
    <property type="gene ID" value="JU765_v2.g12660"/>
</dbReference>
<organism evidence="1 2">
    <name type="scientific">Panagrolaimus sp. JU765</name>
    <dbReference type="NCBI Taxonomy" id="591449"/>
    <lineage>
        <taxon>Eukaryota</taxon>
        <taxon>Metazoa</taxon>
        <taxon>Ecdysozoa</taxon>
        <taxon>Nematoda</taxon>
        <taxon>Chromadorea</taxon>
        <taxon>Rhabditida</taxon>
        <taxon>Tylenchina</taxon>
        <taxon>Panagrolaimomorpha</taxon>
        <taxon>Panagrolaimoidea</taxon>
        <taxon>Panagrolaimidae</taxon>
        <taxon>Panagrolaimus</taxon>
    </lineage>
</organism>
<accession>A0AC34Q3X3</accession>
<proteinExistence type="predicted"/>
<protein>
    <submittedName>
        <fullName evidence="2">Uncharacterized protein</fullName>
    </submittedName>
</protein>
<evidence type="ECO:0000313" key="1">
    <source>
        <dbReference type="Proteomes" id="UP000887576"/>
    </source>
</evidence>
<name>A0AC34Q3X3_9BILA</name>
<reference evidence="2" key="1">
    <citation type="submission" date="2022-11" db="UniProtKB">
        <authorList>
            <consortium name="WormBaseParasite"/>
        </authorList>
    </citation>
    <scope>IDENTIFICATION</scope>
</reference>
<sequence length="249" mass="28093">MIAVGFQAPLPNQLDDEWALHRYNAKVFMPNNDWEKYWNNPPRELPTIPTNLVQIQQVGLAKSADQIQETIKDKKKDKDDKKKKMYSSTPALVDEPYNEREVVDKQPSPPPPQLQPSPPPPQPQPAKKSTSSSSTSSSSSSSSSSESEEEPVPIPVPVAPVKEKKKKQPKPKPRSHTIEVDRAPIKKGYPEPQASDSRFYDVLKPVKDVPQRPLPAPKTRKYEPRSQSVAPIEMHRPKKSEKIHHNKGE</sequence>
<dbReference type="Proteomes" id="UP000887576">
    <property type="component" value="Unplaced"/>
</dbReference>
<evidence type="ECO:0000313" key="2">
    <source>
        <dbReference type="WBParaSite" id="JU765_v2.g12660.t1"/>
    </source>
</evidence>